<comment type="caution">
    <text evidence="14">The sequence shown here is derived from an EMBL/GenBank/DDBJ whole genome shotgun (WGS) entry which is preliminary data.</text>
</comment>
<evidence type="ECO:0000256" key="1">
    <source>
        <dbReference type="ARBA" id="ARBA00004651"/>
    </source>
</evidence>
<evidence type="ECO:0000256" key="11">
    <source>
        <dbReference type="ARBA" id="ARBA00023136"/>
    </source>
</evidence>
<dbReference type="PROSITE" id="PS50109">
    <property type="entry name" value="HIS_KIN"/>
    <property type="match status" value="1"/>
</dbReference>
<evidence type="ECO:0000256" key="5">
    <source>
        <dbReference type="ARBA" id="ARBA00022692"/>
    </source>
</evidence>
<evidence type="ECO:0000313" key="14">
    <source>
        <dbReference type="EMBL" id="PXW86001.1"/>
    </source>
</evidence>
<evidence type="ECO:0000256" key="8">
    <source>
        <dbReference type="ARBA" id="ARBA00022840"/>
    </source>
</evidence>
<comment type="subcellular location">
    <subcellularLocation>
        <location evidence="1">Cell membrane</location>
        <topology evidence="1">Multi-pass membrane protein</topology>
    </subcellularLocation>
</comment>
<name>A0A2V3VYL1_9BACI</name>
<evidence type="ECO:0000256" key="10">
    <source>
        <dbReference type="ARBA" id="ARBA00023012"/>
    </source>
</evidence>
<proteinExistence type="predicted"/>
<dbReference type="InterPro" id="IPR003594">
    <property type="entry name" value="HATPase_dom"/>
</dbReference>
<keyword evidence="10" id="KW-0902">Two-component regulatory system</keyword>
<keyword evidence="11 12" id="KW-0472">Membrane</keyword>
<reference evidence="14 15" key="1">
    <citation type="submission" date="2018-05" db="EMBL/GenBank/DDBJ databases">
        <title>Genomic Encyclopedia of Type Strains, Phase IV (KMG-IV): sequencing the most valuable type-strain genomes for metagenomic binning, comparative biology and taxonomic classification.</title>
        <authorList>
            <person name="Goeker M."/>
        </authorList>
    </citation>
    <scope>NUCLEOTIDE SEQUENCE [LARGE SCALE GENOMIC DNA]</scope>
    <source>
        <strain evidence="14 15">DSM 28556</strain>
    </source>
</reference>
<evidence type="ECO:0000256" key="12">
    <source>
        <dbReference type="SAM" id="Phobius"/>
    </source>
</evidence>
<evidence type="ECO:0000256" key="9">
    <source>
        <dbReference type="ARBA" id="ARBA00022989"/>
    </source>
</evidence>
<keyword evidence="8" id="KW-0067">ATP-binding</keyword>
<feature type="transmembrane region" description="Helical" evidence="12">
    <location>
        <begin position="20"/>
        <end position="38"/>
    </location>
</feature>
<gene>
    <name evidence="14" type="ORF">DFR56_109164</name>
</gene>
<dbReference type="Gene3D" id="3.30.565.10">
    <property type="entry name" value="Histidine kinase-like ATPase, C-terminal domain"/>
    <property type="match status" value="1"/>
</dbReference>
<dbReference type="EMBL" id="QJJQ01000009">
    <property type="protein sequence ID" value="PXW86001.1"/>
    <property type="molecule type" value="Genomic_DNA"/>
</dbReference>
<evidence type="ECO:0000256" key="7">
    <source>
        <dbReference type="ARBA" id="ARBA00022777"/>
    </source>
</evidence>
<dbReference type="OrthoDB" id="9776552at2"/>
<dbReference type="Pfam" id="PF02518">
    <property type="entry name" value="HATPase_c"/>
    <property type="match status" value="1"/>
</dbReference>
<dbReference type="Proteomes" id="UP000247978">
    <property type="component" value="Unassembled WGS sequence"/>
</dbReference>
<keyword evidence="3" id="KW-0597">Phosphoprotein</keyword>
<evidence type="ECO:0000313" key="15">
    <source>
        <dbReference type="Proteomes" id="UP000247978"/>
    </source>
</evidence>
<dbReference type="PANTHER" id="PTHR34220:SF11">
    <property type="entry name" value="SENSOR PROTEIN KINASE HPTS"/>
    <property type="match status" value="1"/>
</dbReference>
<keyword evidence="7 14" id="KW-0418">Kinase</keyword>
<evidence type="ECO:0000256" key="6">
    <source>
        <dbReference type="ARBA" id="ARBA00022741"/>
    </source>
</evidence>
<accession>A0A2V3VYL1</accession>
<dbReference type="Pfam" id="PF06580">
    <property type="entry name" value="His_kinase"/>
    <property type="match status" value="1"/>
</dbReference>
<organism evidence="14 15">
    <name type="scientific">Pseudogracilibacillus auburnensis</name>
    <dbReference type="NCBI Taxonomy" id="1494959"/>
    <lineage>
        <taxon>Bacteria</taxon>
        <taxon>Bacillati</taxon>
        <taxon>Bacillota</taxon>
        <taxon>Bacilli</taxon>
        <taxon>Bacillales</taxon>
        <taxon>Bacillaceae</taxon>
        <taxon>Pseudogracilibacillus</taxon>
    </lineage>
</organism>
<dbReference type="InterPro" id="IPR050640">
    <property type="entry name" value="Bact_2-comp_sensor_kinase"/>
</dbReference>
<protein>
    <submittedName>
        <fullName evidence="14">Two-component system sensor histidine kinase YesM</fullName>
    </submittedName>
</protein>
<keyword evidence="15" id="KW-1185">Reference proteome</keyword>
<dbReference type="GO" id="GO:0000155">
    <property type="term" value="F:phosphorelay sensor kinase activity"/>
    <property type="evidence" value="ECO:0007669"/>
    <property type="project" value="InterPro"/>
</dbReference>
<dbReference type="InterPro" id="IPR036890">
    <property type="entry name" value="HATPase_C_sf"/>
</dbReference>
<keyword evidence="9 12" id="KW-1133">Transmembrane helix</keyword>
<dbReference type="SMART" id="SM00387">
    <property type="entry name" value="HATPase_c"/>
    <property type="match status" value="1"/>
</dbReference>
<keyword evidence="2" id="KW-1003">Cell membrane</keyword>
<dbReference type="PANTHER" id="PTHR34220">
    <property type="entry name" value="SENSOR HISTIDINE KINASE YPDA"/>
    <property type="match status" value="1"/>
</dbReference>
<dbReference type="AlphaFoldDB" id="A0A2V3VYL1"/>
<evidence type="ECO:0000256" key="4">
    <source>
        <dbReference type="ARBA" id="ARBA00022679"/>
    </source>
</evidence>
<keyword evidence="5 12" id="KW-0812">Transmembrane</keyword>
<dbReference type="RefSeq" id="WP_158525647.1">
    <property type="nucleotide sequence ID" value="NZ_JBHUHB010000001.1"/>
</dbReference>
<feature type="transmembrane region" description="Helical" evidence="12">
    <location>
        <begin position="267"/>
        <end position="289"/>
    </location>
</feature>
<dbReference type="GO" id="GO:0005524">
    <property type="term" value="F:ATP binding"/>
    <property type="evidence" value="ECO:0007669"/>
    <property type="project" value="UniProtKB-KW"/>
</dbReference>
<keyword evidence="6" id="KW-0547">Nucleotide-binding</keyword>
<evidence type="ECO:0000259" key="13">
    <source>
        <dbReference type="PROSITE" id="PS50109"/>
    </source>
</evidence>
<dbReference type="InterPro" id="IPR005467">
    <property type="entry name" value="His_kinase_dom"/>
</dbReference>
<feature type="domain" description="Histidine kinase" evidence="13">
    <location>
        <begin position="452"/>
        <end position="556"/>
    </location>
</feature>
<evidence type="ECO:0000256" key="2">
    <source>
        <dbReference type="ARBA" id="ARBA00022475"/>
    </source>
</evidence>
<sequence length="561" mass="65406">MGNQEKFRDYIKNIFLKYSILTIVLIFLLYSFSLYFIFKVVVVKNNQEINHEISSLVQHEFATYENGLETLAQNHAIEQVFTDHSFLWEVNEELYEFRNEREFKANFALIDDKGTIITTSLYKENADHLSANYLIKELIDYRYEEDMIQRTFNPNVFKKGQSSSYFFAKPILADEKIQGYLLLFLEDLEKSLTHTSDLMVITDRFNYVIYSSDQKLLTNLGKLNQEYFTGNTASIDGNSYYVTSTSVSSKEIQVVSMTSMDTFNHSAWMGVFTFLGIASVVIMLIYLALPKIMQQSLRSFDALIDFIHKHESNQLSDKQRFEEFQIIQNEFSEKLEEIQSLIKANEAIAETKRKMEIKQLETQFNPHFAFNVLEMLRYEILFDPENASEIVVSFANILRYNIHYGSTTIPLETDIKYVQDYLKIQKARFNERFDFTLDVDKDVLDIEVPKLIIQPIIENSIKHCMEHTKHLKIAIMIKKKNDHIFMSVEDNGQGIEKEKLLQIKQMLLSGNNESEHYGLFHSHRVIQLLYGKNYGLSIASTYGKGTTVQVKISLKGELMHV</sequence>
<dbReference type="InterPro" id="IPR010559">
    <property type="entry name" value="Sig_transdc_His_kin_internal"/>
</dbReference>
<dbReference type="GO" id="GO:0005886">
    <property type="term" value="C:plasma membrane"/>
    <property type="evidence" value="ECO:0007669"/>
    <property type="project" value="UniProtKB-SubCell"/>
</dbReference>
<dbReference type="SUPFAM" id="SSF55874">
    <property type="entry name" value="ATPase domain of HSP90 chaperone/DNA topoisomerase II/histidine kinase"/>
    <property type="match status" value="1"/>
</dbReference>
<keyword evidence="4" id="KW-0808">Transferase</keyword>
<evidence type="ECO:0000256" key="3">
    <source>
        <dbReference type="ARBA" id="ARBA00022553"/>
    </source>
</evidence>